<feature type="transmembrane region" description="Helical" evidence="1">
    <location>
        <begin position="7"/>
        <end position="26"/>
    </location>
</feature>
<keyword evidence="1" id="KW-1133">Transmembrane helix</keyword>
<feature type="transmembrane region" description="Helical" evidence="1">
    <location>
        <begin position="393"/>
        <end position="410"/>
    </location>
</feature>
<evidence type="ECO:0008006" key="4">
    <source>
        <dbReference type="Google" id="ProtNLM"/>
    </source>
</evidence>
<feature type="transmembrane region" description="Helical" evidence="1">
    <location>
        <begin position="82"/>
        <end position="105"/>
    </location>
</feature>
<feature type="transmembrane region" description="Helical" evidence="1">
    <location>
        <begin position="194"/>
        <end position="211"/>
    </location>
</feature>
<dbReference type="PANTHER" id="PTHR37422:SF17">
    <property type="entry name" value="O-ANTIGEN LIGASE"/>
    <property type="match status" value="1"/>
</dbReference>
<evidence type="ECO:0000313" key="3">
    <source>
        <dbReference type="Proteomes" id="UP000231383"/>
    </source>
</evidence>
<evidence type="ECO:0000313" key="2">
    <source>
        <dbReference type="EMBL" id="PJC31053.1"/>
    </source>
</evidence>
<proteinExistence type="predicted"/>
<protein>
    <recommendedName>
        <fullName evidence="4">O-antigen ligase domain-containing protein</fullName>
    </recommendedName>
</protein>
<dbReference type="PANTHER" id="PTHR37422">
    <property type="entry name" value="TEICHURONIC ACID BIOSYNTHESIS PROTEIN TUAE"/>
    <property type="match status" value="1"/>
</dbReference>
<keyword evidence="1" id="KW-0812">Transmembrane</keyword>
<dbReference type="EMBL" id="PFSC01000121">
    <property type="protein sequence ID" value="PJC31053.1"/>
    <property type="molecule type" value="Genomic_DNA"/>
</dbReference>
<feature type="transmembrane region" description="Helical" evidence="1">
    <location>
        <begin position="223"/>
        <end position="248"/>
    </location>
</feature>
<feature type="transmembrane region" description="Helical" evidence="1">
    <location>
        <begin position="260"/>
        <end position="282"/>
    </location>
</feature>
<feature type="transmembrane region" description="Helical" evidence="1">
    <location>
        <begin position="38"/>
        <end position="62"/>
    </location>
</feature>
<keyword evidence="1" id="KW-0472">Membrane</keyword>
<evidence type="ECO:0000256" key="1">
    <source>
        <dbReference type="SAM" id="Phobius"/>
    </source>
</evidence>
<name>A0A2M8EY00_9BACT</name>
<dbReference type="InterPro" id="IPR051533">
    <property type="entry name" value="WaaL-like"/>
</dbReference>
<sequence length="411" mass="46835">MHSLLRFGILFLIFFLPTQLGTFFFIPESYISGIRIDYLAPTVYFTDLIIVSAIIIFLISIIRSNKHIVLTKKCVELFKNKVTIFIFILIVLNIFFSLELVISLYRYSKLLEIVFVYFVVRHTKILSKHILWTLVLSTFLQLLLVALQIVSRGSIQGIWYLLGERSFSLSTPGIAKISLQGIELMRGYGTFSHPNSLAGFYLLLYGFVSFYQPFDKFQLLRKMFLTIAIVLILFSFSKIAILGLFGILIYSSFKNKTNCVICRTSQLILPIVLGVVFLSGVGDPESLDKRLWLTASSLQIIKDHLLSGVGLGNYLVAQSTFSIPYPYFFLQPVHTIFLLSIAEFGIPLLVLIMYLLKNMIQVIWKSPAGKAVIITVVFTGLFDHYWLTLQQNILLIPVVFGLLLRYKSVVK</sequence>
<reference evidence="3" key="1">
    <citation type="submission" date="2017-09" db="EMBL/GenBank/DDBJ databases">
        <title>Depth-based differentiation of microbial function through sediment-hosted aquifers and enrichment of novel symbionts in the deep terrestrial subsurface.</title>
        <authorList>
            <person name="Probst A.J."/>
            <person name="Ladd B."/>
            <person name="Jarett J.K."/>
            <person name="Geller-Mcgrath D.E."/>
            <person name="Sieber C.M.K."/>
            <person name="Emerson J.B."/>
            <person name="Anantharaman K."/>
            <person name="Thomas B.C."/>
            <person name="Malmstrom R."/>
            <person name="Stieglmeier M."/>
            <person name="Klingl A."/>
            <person name="Woyke T."/>
            <person name="Ryan C.M."/>
            <person name="Banfield J.F."/>
        </authorList>
    </citation>
    <scope>NUCLEOTIDE SEQUENCE [LARGE SCALE GENOMIC DNA]</scope>
</reference>
<gene>
    <name evidence="2" type="ORF">CO051_04470</name>
</gene>
<accession>A0A2M8EY00</accession>
<dbReference type="Proteomes" id="UP000231383">
    <property type="component" value="Unassembled WGS sequence"/>
</dbReference>
<feature type="transmembrane region" description="Helical" evidence="1">
    <location>
        <begin position="368"/>
        <end position="387"/>
    </location>
</feature>
<organism evidence="2 3">
    <name type="scientific">Candidatus Roizmanbacteria bacterium CG_4_9_14_0_2_um_filter_39_13</name>
    <dbReference type="NCBI Taxonomy" id="1974839"/>
    <lineage>
        <taxon>Bacteria</taxon>
        <taxon>Candidatus Roizmaniibacteriota</taxon>
    </lineage>
</organism>
<feature type="transmembrane region" description="Helical" evidence="1">
    <location>
        <begin position="336"/>
        <end position="356"/>
    </location>
</feature>
<dbReference type="AlphaFoldDB" id="A0A2M8EY00"/>
<comment type="caution">
    <text evidence="2">The sequence shown here is derived from an EMBL/GenBank/DDBJ whole genome shotgun (WGS) entry which is preliminary data.</text>
</comment>
<feature type="transmembrane region" description="Helical" evidence="1">
    <location>
        <begin position="130"/>
        <end position="150"/>
    </location>
</feature>